<dbReference type="Proteomes" id="UP001415857">
    <property type="component" value="Unassembled WGS sequence"/>
</dbReference>
<feature type="region of interest" description="Disordered" evidence="1">
    <location>
        <begin position="203"/>
        <end position="227"/>
    </location>
</feature>
<feature type="compositionally biased region" description="Polar residues" evidence="1">
    <location>
        <begin position="203"/>
        <end position="218"/>
    </location>
</feature>
<evidence type="ECO:0000256" key="1">
    <source>
        <dbReference type="SAM" id="MobiDB-lite"/>
    </source>
</evidence>
<gene>
    <name evidence="2" type="ORF">L1049_025109</name>
</gene>
<dbReference type="EMBL" id="JBBPBK010000005">
    <property type="protein sequence ID" value="KAK9285908.1"/>
    <property type="molecule type" value="Genomic_DNA"/>
</dbReference>
<organism evidence="2 3">
    <name type="scientific">Liquidambar formosana</name>
    <name type="common">Formosan gum</name>
    <dbReference type="NCBI Taxonomy" id="63359"/>
    <lineage>
        <taxon>Eukaryota</taxon>
        <taxon>Viridiplantae</taxon>
        <taxon>Streptophyta</taxon>
        <taxon>Embryophyta</taxon>
        <taxon>Tracheophyta</taxon>
        <taxon>Spermatophyta</taxon>
        <taxon>Magnoliopsida</taxon>
        <taxon>eudicotyledons</taxon>
        <taxon>Gunneridae</taxon>
        <taxon>Pentapetalae</taxon>
        <taxon>Saxifragales</taxon>
        <taxon>Altingiaceae</taxon>
        <taxon>Liquidambar</taxon>
    </lineage>
</organism>
<proteinExistence type="predicted"/>
<dbReference type="PANTHER" id="PTHR47382:SF1">
    <property type="entry name" value="USPA DOMAIN-CONTAINING PROTEIN"/>
    <property type="match status" value="1"/>
</dbReference>
<reference evidence="2 3" key="1">
    <citation type="journal article" date="2024" name="Plant J.">
        <title>Genome sequences and population genomics reveal climatic adaptation and genomic divergence between two closely related sweetgum species.</title>
        <authorList>
            <person name="Xu W.Q."/>
            <person name="Ren C.Q."/>
            <person name="Zhang X.Y."/>
            <person name="Comes H.P."/>
            <person name="Liu X.H."/>
            <person name="Li Y.G."/>
            <person name="Kettle C.J."/>
            <person name="Jalonen R."/>
            <person name="Gaisberger H."/>
            <person name="Ma Y.Z."/>
            <person name="Qiu Y.X."/>
        </authorList>
    </citation>
    <scope>NUCLEOTIDE SEQUENCE [LARGE SCALE GENOMIC DNA]</scope>
    <source>
        <strain evidence="2">Hangzhou</strain>
    </source>
</reference>
<evidence type="ECO:0000313" key="2">
    <source>
        <dbReference type="EMBL" id="KAK9285908.1"/>
    </source>
</evidence>
<protein>
    <recommendedName>
        <fullName evidence="4">UspA domain-containing protein</fullName>
    </recommendedName>
</protein>
<sequence>MEGQEEKVYVAIGNDLQDGFGALEWALRKWSSRPISIVIIHANNNLSKDFVYGPYGKLPASSVNEEILEVLRKDEQEQIDKLLSKYISFCGEVKAEILKAEKYDEPIHKHIIDLISKLRITKLVVGITFMKSSSGKSKNAISGSFYVHRNRPDFCELFIICGGKLVFLREQDDEGFMEDDKGAMVGKLKEKASFRGRLRKMFTDNSSNFPTQGRSPGSPSAKEGSPNAQYQWENCVDEIEDYYQQLLSSNSDEKDCEEIVVVSPFSPTEPNTPACIDSDTTVPEKIETLRNKIHEAHETVQLKRKRGQG</sequence>
<name>A0AAP0X5B4_LIQFO</name>
<dbReference type="AlphaFoldDB" id="A0AAP0X5B4"/>
<evidence type="ECO:0000313" key="3">
    <source>
        <dbReference type="Proteomes" id="UP001415857"/>
    </source>
</evidence>
<keyword evidence="3" id="KW-1185">Reference proteome</keyword>
<evidence type="ECO:0008006" key="4">
    <source>
        <dbReference type="Google" id="ProtNLM"/>
    </source>
</evidence>
<accession>A0AAP0X5B4</accession>
<comment type="caution">
    <text evidence="2">The sequence shown here is derived from an EMBL/GenBank/DDBJ whole genome shotgun (WGS) entry which is preliminary data.</text>
</comment>
<dbReference type="PANTHER" id="PTHR47382">
    <property type="entry name" value="U-BOX DOMAIN-CONTAINING PROTEIN 52-LIKE"/>
    <property type="match status" value="1"/>
</dbReference>